<evidence type="ECO:0000313" key="6">
    <source>
        <dbReference type="Proteomes" id="UP000010798"/>
    </source>
</evidence>
<dbReference type="OrthoDB" id="9783163at2"/>
<keyword evidence="2 4" id="KW-0812">Transmembrane</keyword>
<dbReference type="AlphaFoldDB" id="L0DEN2"/>
<keyword evidence="2 4" id="KW-0472">Membrane</keyword>
<sequence>MDGRLPLWSDDRGSVRRGRQAWSTPAVLLVALVVGSGCGTTSLKEYVHNGLKLGPNYGRPPAPVAPAWIEAENPAVRNAPLESDDWWSVFSDPTLTTLIQRSYEQNPTLRVVGARVLEARAGQAIAVGNIFPQSQQALGSYARVNLSPNLPPFNSLAAALPANSVPLSFSNWFFGFNLSWELDLWGRIRRNVESTNATLDASVEDYDAALVTLFADIASNYVQYRVSQQRIKIAQSNVQIQEQVLSLADQKFRVGTTTRLDVEQAKTVLEQTRSTIPALQIQLGQANDALCILLGTPPHDLEPELGPGADLGGSPVPNTPTWVATGIPADLLRRRPDIRSAERQVAAQSAQIGVAEADLYPTLFINGTIGWDAEDFSKAFSTKSFLGLLLPGFRWNVLNYGRIQNNIHLQQARTEELIATYQSRVLSAGREVQVSLRGFLRSQEQTESLRRSVEAAAAASQVGLSQYKTGTIDFNRVFNLETTQVQQQDRLATAQGEIALNLISVYRALGGGWEYRLREAETPATMPAPPSAVATPVAAPRPAAPPEPVRIPEGLDDPSRPSPVEEPARPEPADALPPALP</sequence>
<accession>L0DEN2</accession>
<dbReference type="Pfam" id="PF02321">
    <property type="entry name" value="OEP"/>
    <property type="match status" value="2"/>
</dbReference>
<dbReference type="RefSeq" id="WP_015246427.1">
    <property type="nucleotide sequence ID" value="NC_019892.1"/>
</dbReference>
<dbReference type="PANTHER" id="PTHR30203">
    <property type="entry name" value="OUTER MEMBRANE CATION EFFLUX PROTEIN"/>
    <property type="match status" value="1"/>
</dbReference>
<dbReference type="STRING" id="886293.Sinac_2995"/>
<dbReference type="Gene3D" id="2.20.200.10">
    <property type="entry name" value="Outer membrane efflux proteins (OEP)"/>
    <property type="match status" value="1"/>
</dbReference>
<feature type="compositionally biased region" description="Low complexity" evidence="3">
    <location>
        <begin position="531"/>
        <end position="541"/>
    </location>
</feature>
<evidence type="ECO:0000313" key="5">
    <source>
        <dbReference type="EMBL" id="AGA27278.1"/>
    </source>
</evidence>
<organism evidence="5 6">
    <name type="scientific">Singulisphaera acidiphila (strain ATCC BAA-1392 / DSM 18658 / VKM B-2454 / MOB10)</name>
    <dbReference type="NCBI Taxonomy" id="886293"/>
    <lineage>
        <taxon>Bacteria</taxon>
        <taxon>Pseudomonadati</taxon>
        <taxon>Planctomycetota</taxon>
        <taxon>Planctomycetia</taxon>
        <taxon>Isosphaerales</taxon>
        <taxon>Isosphaeraceae</taxon>
        <taxon>Singulisphaera</taxon>
    </lineage>
</organism>
<proteinExistence type="inferred from homology"/>
<dbReference type="KEGG" id="saci:Sinac_2995"/>
<protein>
    <submittedName>
        <fullName evidence="5">Efflux transporter, outer membrane factor lipoprotein, NodT family</fullName>
    </submittedName>
</protein>
<dbReference type="InterPro" id="IPR010131">
    <property type="entry name" value="MdtP/NodT-like"/>
</dbReference>
<keyword evidence="2" id="KW-0564">Palmitate</keyword>
<feature type="region of interest" description="Disordered" evidence="3">
    <location>
        <begin position="524"/>
        <end position="581"/>
    </location>
</feature>
<dbReference type="GO" id="GO:0015562">
    <property type="term" value="F:efflux transmembrane transporter activity"/>
    <property type="evidence" value="ECO:0007669"/>
    <property type="project" value="InterPro"/>
</dbReference>
<keyword evidence="2 5" id="KW-0449">Lipoprotein</keyword>
<gene>
    <name evidence="5" type="ordered locus">Sinac_2995</name>
</gene>
<feature type="transmembrane region" description="Helical" evidence="4">
    <location>
        <begin position="21"/>
        <end position="43"/>
    </location>
</feature>
<evidence type="ECO:0000256" key="3">
    <source>
        <dbReference type="SAM" id="MobiDB-lite"/>
    </source>
</evidence>
<evidence type="ECO:0000256" key="4">
    <source>
        <dbReference type="SAM" id="Phobius"/>
    </source>
</evidence>
<dbReference type="InterPro" id="IPR003423">
    <property type="entry name" value="OMP_efflux"/>
</dbReference>
<keyword evidence="2" id="KW-1134">Transmembrane beta strand</keyword>
<dbReference type="GO" id="GO:0005886">
    <property type="term" value="C:plasma membrane"/>
    <property type="evidence" value="ECO:0007669"/>
    <property type="project" value="UniProtKB-SubCell"/>
</dbReference>
<keyword evidence="4" id="KW-1133">Transmembrane helix</keyword>
<reference evidence="5 6" key="1">
    <citation type="submission" date="2012-02" db="EMBL/GenBank/DDBJ databases">
        <title>Complete sequence of chromosome of Singulisphaera acidiphila DSM 18658.</title>
        <authorList>
            <consortium name="US DOE Joint Genome Institute (JGI-PGF)"/>
            <person name="Lucas S."/>
            <person name="Copeland A."/>
            <person name="Lapidus A."/>
            <person name="Glavina del Rio T."/>
            <person name="Dalin E."/>
            <person name="Tice H."/>
            <person name="Bruce D."/>
            <person name="Goodwin L."/>
            <person name="Pitluck S."/>
            <person name="Peters L."/>
            <person name="Ovchinnikova G."/>
            <person name="Chertkov O."/>
            <person name="Kyrpides N."/>
            <person name="Mavromatis K."/>
            <person name="Ivanova N."/>
            <person name="Brettin T."/>
            <person name="Detter J.C."/>
            <person name="Han C."/>
            <person name="Larimer F."/>
            <person name="Land M."/>
            <person name="Hauser L."/>
            <person name="Markowitz V."/>
            <person name="Cheng J.-F."/>
            <person name="Hugenholtz P."/>
            <person name="Woyke T."/>
            <person name="Wu D."/>
            <person name="Tindall B."/>
            <person name="Pomrenke H."/>
            <person name="Brambilla E."/>
            <person name="Klenk H.-P."/>
            <person name="Eisen J.A."/>
        </authorList>
    </citation>
    <scope>NUCLEOTIDE SEQUENCE [LARGE SCALE GENOMIC DNA]</scope>
    <source>
        <strain evidence="6">ATCC BAA-1392 / DSM 18658 / VKM B-2454 / MOB10</strain>
    </source>
</reference>
<evidence type="ECO:0000256" key="2">
    <source>
        <dbReference type="RuleBase" id="RU362097"/>
    </source>
</evidence>
<dbReference type="eggNOG" id="COG1538">
    <property type="taxonomic scope" value="Bacteria"/>
</dbReference>
<comment type="subcellular location">
    <subcellularLocation>
        <location evidence="2">Cell membrane</location>
        <topology evidence="2">Lipid-anchor</topology>
    </subcellularLocation>
</comment>
<comment type="similarity">
    <text evidence="1 2">Belongs to the outer membrane factor (OMF) (TC 1.B.17) family.</text>
</comment>
<dbReference type="PANTHER" id="PTHR30203:SF31">
    <property type="entry name" value="RND EFFLUX SYSTEM, OUTER MEMBRANE LIPOPROTEIN, NODT"/>
    <property type="match status" value="1"/>
</dbReference>
<evidence type="ECO:0000256" key="1">
    <source>
        <dbReference type="ARBA" id="ARBA00007613"/>
    </source>
</evidence>
<dbReference type="Proteomes" id="UP000010798">
    <property type="component" value="Chromosome"/>
</dbReference>
<dbReference type="EMBL" id="CP003364">
    <property type="protein sequence ID" value="AGA27278.1"/>
    <property type="molecule type" value="Genomic_DNA"/>
</dbReference>
<dbReference type="NCBIfam" id="TIGR01845">
    <property type="entry name" value="outer_NodT"/>
    <property type="match status" value="1"/>
</dbReference>
<dbReference type="SUPFAM" id="SSF56954">
    <property type="entry name" value="Outer membrane efflux proteins (OEP)"/>
    <property type="match status" value="1"/>
</dbReference>
<dbReference type="Gene3D" id="1.20.1600.10">
    <property type="entry name" value="Outer membrane efflux proteins (OEP)"/>
    <property type="match status" value="1"/>
</dbReference>
<keyword evidence="6" id="KW-1185">Reference proteome</keyword>
<dbReference type="HOGENOM" id="CLU_012817_13_0_0"/>
<name>L0DEN2_SINAD</name>